<protein>
    <submittedName>
        <fullName evidence="1">Uncharacterized protein</fullName>
    </submittedName>
</protein>
<dbReference type="GO" id="GO:0017136">
    <property type="term" value="F:histone deacetylase activity, NAD-dependent"/>
    <property type="evidence" value="ECO:0007669"/>
    <property type="project" value="TreeGrafter"/>
</dbReference>
<dbReference type="Gene3D" id="3.40.50.1220">
    <property type="entry name" value="TPP-binding domain"/>
    <property type="match status" value="1"/>
</dbReference>
<sequence>MSKFWRNKRDNLLAVAKAKIAEISALQKEHEHLCRQAAGAKDATEEIYRKLEPVEREYCKKLWRGDSKLVLVGTAPADSAGVSEKACRTPLLKSNLTKPTRTNRVISTLQNDGKLLRCYTQNFDMLEHKAALSVGIGEQDETCVNLHGFLCNLRCTLCGTTVD</sequence>
<dbReference type="InterPro" id="IPR050134">
    <property type="entry name" value="NAD-dep_sirtuin_deacylases"/>
</dbReference>
<evidence type="ECO:0000313" key="1">
    <source>
        <dbReference type="EMBL" id="QPH11542.1"/>
    </source>
</evidence>
<gene>
    <name evidence="1" type="ORF">C2857_003333</name>
</gene>
<keyword evidence="2" id="KW-1185">Reference proteome</keyword>
<dbReference type="OrthoDB" id="2919105at2759"/>
<name>A0A7U3Q0J4_EPIFF</name>
<dbReference type="GO" id="GO:0005634">
    <property type="term" value="C:nucleus"/>
    <property type="evidence" value="ECO:0007669"/>
    <property type="project" value="TreeGrafter"/>
</dbReference>
<organism evidence="1 2">
    <name type="scientific">Epichloe festucae (strain Fl1)</name>
    <dbReference type="NCBI Taxonomy" id="877507"/>
    <lineage>
        <taxon>Eukaryota</taxon>
        <taxon>Fungi</taxon>
        <taxon>Dikarya</taxon>
        <taxon>Ascomycota</taxon>
        <taxon>Pezizomycotina</taxon>
        <taxon>Sordariomycetes</taxon>
        <taxon>Hypocreomycetidae</taxon>
        <taxon>Hypocreales</taxon>
        <taxon>Clavicipitaceae</taxon>
        <taxon>Epichloe</taxon>
    </lineage>
</organism>
<dbReference type="InterPro" id="IPR029035">
    <property type="entry name" value="DHS-like_NAD/FAD-binding_dom"/>
</dbReference>
<dbReference type="InterPro" id="IPR003000">
    <property type="entry name" value="Sirtuin"/>
</dbReference>
<evidence type="ECO:0000313" key="2">
    <source>
        <dbReference type="Proteomes" id="UP000594364"/>
    </source>
</evidence>
<dbReference type="PANTHER" id="PTHR11085">
    <property type="entry name" value="NAD-DEPENDENT PROTEIN DEACYLASE SIRTUIN-5, MITOCHONDRIAL-RELATED"/>
    <property type="match status" value="1"/>
</dbReference>
<dbReference type="AlphaFoldDB" id="A0A7U3Q0J4"/>
<dbReference type="Pfam" id="PF02146">
    <property type="entry name" value="SIR2"/>
    <property type="match status" value="1"/>
</dbReference>
<reference evidence="1 2" key="1">
    <citation type="journal article" date="2018" name="PLoS Genet.">
        <title>Repeat elements organise 3D genome structure and mediate transcription in the filamentous fungus Epichloe festucae.</title>
        <authorList>
            <person name="Winter D.J."/>
            <person name="Ganley A.R.D."/>
            <person name="Young C.A."/>
            <person name="Liachko I."/>
            <person name="Schardl C.L."/>
            <person name="Dupont P.Y."/>
            <person name="Berry D."/>
            <person name="Ram A."/>
            <person name="Scott B."/>
            <person name="Cox M.P."/>
        </authorList>
    </citation>
    <scope>NUCLEOTIDE SEQUENCE [LARGE SCALE GENOMIC DNA]</scope>
    <source>
        <strain evidence="1 2">Fl1</strain>
    </source>
</reference>
<dbReference type="SUPFAM" id="SSF52467">
    <property type="entry name" value="DHS-like NAD/FAD-binding domain"/>
    <property type="match status" value="1"/>
</dbReference>
<dbReference type="Proteomes" id="UP000594364">
    <property type="component" value="Chromosome 5"/>
</dbReference>
<dbReference type="PANTHER" id="PTHR11085:SF8">
    <property type="entry name" value="NAD-DEPENDENT HISTONE DEACETYLASE HST3"/>
    <property type="match status" value="1"/>
</dbReference>
<accession>A0A7U3Q0J4</accession>
<dbReference type="GO" id="GO:0070403">
    <property type="term" value="F:NAD+ binding"/>
    <property type="evidence" value="ECO:0007669"/>
    <property type="project" value="InterPro"/>
</dbReference>
<dbReference type="EMBL" id="CP031389">
    <property type="protein sequence ID" value="QPH11542.1"/>
    <property type="molecule type" value="Genomic_DNA"/>
</dbReference>
<proteinExistence type="predicted"/>